<keyword evidence="1" id="KW-0812">Transmembrane</keyword>
<reference evidence="2" key="1">
    <citation type="journal article" date="2020" name="mSystems">
        <title>Genome- and Community-Level Interaction Insights into Carbon Utilization and Element Cycling Functions of Hydrothermarchaeota in Hydrothermal Sediment.</title>
        <authorList>
            <person name="Zhou Z."/>
            <person name="Liu Y."/>
            <person name="Xu W."/>
            <person name="Pan J."/>
            <person name="Luo Z.H."/>
            <person name="Li M."/>
        </authorList>
    </citation>
    <scope>NUCLEOTIDE SEQUENCE [LARGE SCALE GENOMIC DNA]</scope>
    <source>
        <strain evidence="2">HyVt-365</strain>
    </source>
</reference>
<comment type="caution">
    <text evidence="2">The sequence shown here is derived from an EMBL/GenBank/DDBJ whole genome shotgun (WGS) entry which is preliminary data.</text>
</comment>
<sequence length="180" mass="19901">MESAGIELLPKTPPSGRSRIIEFWGKTIGIPLIIVLQLLSLGMFAFRAKLETDLRNLYPSIEDKEEVVAQSLEFEEVFLDTQQRLNLIAKSKLELCYSCATKKLEALAPSEVTLTQIRISGTAVEISAKTPKGISFAAFIANILEEDAIKEALLTSGNLNKDGEFLFALNLTLDKTKLKK</sequence>
<accession>A0A7C1NK75</accession>
<evidence type="ECO:0000256" key="1">
    <source>
        <dbReference type="SAM" id="Phobius"/>
    </source>
</evidence>
<feature type="transmembrane region" description="Helical" evidence="1">
    <location>
        <begin position="23"/>
        <end position="46"/>
    </location>
</feature>
<protein>
    <recommendedName>
        <fullName evidence="3">PilN domain-containing protein</fullName>
    </recommendedName>
</protein>
<gene>
    <name evidence="2" type="ORF">ENI09_00760</name>
</gene>
<evidence type="ECO:0008006" key="3">
    <source>
        <dbReference type="Google" id="ProtNLM"/>
    </source>
</evidence>
<organism evidence="2">
    <name type="scientific">candidate division WWE3 bacterium</name>
    <dbReference type="NCBI Taxonomy" id="2053526"/>
    <lineage>
        <taxon>Bacteria</taxon>
        <taxon>Katanobacteria</taxon>
    </lineage>
</organism>
<proteinExistence type="predicted"/>
<dbReference type="Proteomes" id="UP000885744">
    <property type="component" value="Unassembled WGS sequence"/>
</dbReference>
<dbReference type="AlphaFoldDB" id="A0A7C1NK75"/>
<name>A0A7C1NK75_UNCKA</name>
<keyword evidence="1" id="KW-0472">Membrane</keyword>
<dbReference type="EMBL" id="DRHH01000032">
    <property type="protein sequence ID" value="HEB13930.1"/>
    <property type="molecule type" value="Genomic_DNA"/>
</dbReference>
<keyword evidence="1" id="KW-1133">Transmembrane helix</keyword>
<evidence type="ECO:0000313" key="2">
    <source>
        <dbReference type="EMBL" id="HEB13930.1"/>
    </source>
</evidence>